<dbReference type="GeneTree" id="ENSGT00940000165101"/>
<dbReference type="Gene3D" id="1.10.8.710">
    <property type="match status" value="1"/>
</dbReference>
<evidence type="ECO:0000313" key="3">
    <source>
        <dbReference type="Ensembl" id="ENSHHUP00000074527.1"/>
    </source>
</evidence>
<dbReference type="STRING" id="62062.ENSHHUP00000074527"/>
<dbReference type="SUPFAM" id="SSF52540">
    <property type="entry name" value="P-loop containing nucleoside triphosphate hydrolases"/>
    <property type="match status" value="1"/>
</dbReference>
<evidence type="ECO:0000313" key="4">
    <source>
        <dbReference type="Proteomes" id="UP000314982"/>
    </source>
</evidence>
<dbReference type="Gene3D" id="3.40.50.300">
    <property type="entry name" value="P-loop containing nucleotide triphosphate hydrolases"/>
    <property type="match status" value="1"/>
</dbReference>
<protein>
    <recommendedName>
        <fullName evidence="2">Dynein heavy chain hydrolytic ATP-binding dynein motor region domain-containing protein</fullName>
    </recommendedName>
</protein>
<evidence type="ECO:0000259" key="2">
    <source>
        <dbReference type="Pfam" id="PF12774"/>
    </source>
</evidence>
<proteinExistence type="inferred from homology"/>
<dbReference type="GO" id="GO:0045505">
    <property type="term" value="F:dynein intermediate chain binding"/>
    <property type="evidence" value="ECO:0007669"/>
    <property type="project" value="InterPro"/>
</dbReference>
<dbReference type="InterPro" id="IPR027417">
    <property type="entry name" value="P-loop_NTPase"/>
</dbReference>
<organism evidence="3 4">
    <name type="scientific">Hucho hucho</name>
    <name type="common">huchen</name>
    <dbReference type="NCBI Taxonomy" id="62062"/>
    <lineage>
        <taxon>Eukaryota</taxon>
        <taxon>Metazoa</taxon>
        <taxon>Chordata</taxon>
        <taxon>Craniata</taxon>
        <taxon>Vertebrata</taxon>
        <taxon>Euteleostomi</taxon>
        <taxon>Actinopterygii</taxon>
        <taxon>Neopterygii</taxon>
        <taxon>Teleostei</taxon>
        <taxon>Protacanthopterygii</taxon>
        <taxon>Salmoniformes</taxon>
        <taxon>Salmonidae</taxon>
        <taxon>Salmoninae</taxon>
        <taxon>Hucho</taxon>
    </lineage>
</organism>
<sequence>VITPLTDRCWLTLTGALSLHLGGAPAGPSGTGKTETVKDLAKALGKFCLVLNCSDSLDFKMMGKLFSGMVQSGSWCCFDEFNRINVEVLSVIAAQLQSIKAAMHSHSLRFMFEGRDIRLNASCGFFITMNPGCKGRVDLPDNLKSLFRPVSMMVPDFDLIAEIMLFSEGFKSAKSLSRKIVNLYQLASKQLSQEVGLTYTLRN</sequence>
<dbReference type="InterPro" id="IPR026983">
    <property type="entry name" value="DHC"/>
</dbReference>
<dbReference type="GO" id="GO:0005524">
    <property type="term" value="F:ATP binding"/>
    <property type="evidence" value="ECO:0007669"/>
    <property type="project" value="InterPro"/>
</dbReference>
<feature type="domain" description="Dynein heavy chain hydrolytic ATP-binding dynein motor region" evidence="2">
    <location>
        <begin position="1"/>
        <end position="203"/>
    </location>
</feature>
<dbReference type="Proteomes" id="UP000314982">
    <property type="component" value="Unassembled WGS sequence"/>
</dbReference>
<dbReference type="InterPro" id="IPR035699">
    <property type="entry name" value="AAA_6"/>
</dbReference>
<reference evidence="3" key="2">
    <citation type="submission" date="2025-08" db="UniProtKB">
        <authorList>
            <consortium name="Ensembl"/>
        </authorList>
    </citation>
    <scope>IDENTIFICATION</scope>
</reference>
<reference evidence="4" key="1">
    <citation type="submission" date="2018-06" db="EMBL/GenBank/DDBJ databases">
        <title>Genome assembly of Danube salmon.</title>
        <authorList>
            <person name="Macqueen D.J."/>
            <person name="Gundappa M.K."/>
        </authorList>
    </citation>
    <scope>NUCLEOTIDE SEQUENCE [LARGE SCALE GENOMIC DNA]</scope>
</reference>
<dbReference type="FunFam" id="3.40.50.300:FF:000063">
    <property type="entry name" value="dynein heavy chain 6, axonemal"/>
    <property type="match status" value="1"/>
</dbReference>
<dbReference type="AlphaFoldDB" id="A0A4W5QEM3"/>
<dbReference type="GO" id="GO:0051959">
    <property type="term" value="F:dynein light intermediate chain binding"/>
    <property type="evidence" value="ECO:0007669"/>
    <property type="project" value="InterPro"/>
</dbReference>
<dbReference type="Ensembl" id="ENSHHUT00000076974.1">
    <property type="protein sequence ID" value="ENSHHUP00000074527.1"/>
    <property type="gene ID" value="ENSHHUG00000043724.1"/>
</dbReference>
<dbReference type="GO" id="GO:0030286">
    <property type="term" value="C:dynein complex"/>
    <property type="evidence" value="ECO:0007669"/>
    <property type="project" value="InterPro"/>
</dbReference>
<dbReference type="PANTHER" id="PTHR22878">
    <property type="entry name" value="DYNEIN HEAVY CHAIN 6, AXONEMAL-LIKE-RELATED"/>
    <property type="match status" value="1"/>
</dbReference>
<dbReference type="PANTHER" id="PTHR22878:SF64">
    <property type="entry name" value="DYNEIN AXONEMAL HEAVY CHAIN 14"/>
    <property type="match status" value="1"/>
</dbReference>
<evidence type="ECO:0000256" key="1">
    <source>
        <dbReference type="ARBA" id="ARBA00008887"/>
    </source>
</evidence>
<dbReference type="InterPro" id="IPR043157">
    <property type="entry name" value="Dynein_AAA1S"/>
</dbReference>
<reference evidence="3" key="3">
    <citation type="submission" date="2025-09" db="UniProtKB">
        <authorList>
            <consortium name="Ensembl"/>
        </authorList>
    </citation>
    <scope>IDENTIFICATION</scope>
</reference>
<comment type="similarity">
    <text evidence="1">Belongs to the dynein heavy chain family.</text>
</comment>
<dbReference type="GO" id="GO:0007018">
    <property type="term" value="P:microtubule-based movement"/>
    <property type="evidence" value="ECO:0007669"/>
    <property type="project" value="InterPro"/>
</dbReference>
<accession>A0A4W5QEM3</accession>
<dbReference type="Pfam" id="PF12774">
    <property type="entry name" value="AAA_6"/>
    <property type="match status" value="1"/>
</dbReference>
<name>A0A4W5QEM3_9TELE</name>
<keyword evidence="4" id="KW-1185">Reference proteome</keyword>